<dbReference type="Proteomes" id="UP000250235">
    <property type="component" value="Unassembled WGS sequence"/>
</dbReference>
<accession>A0A2Z6ZWI6</accession>
<reference evidence="1 2" key="1">
    <citation type="journal article" date="2015" name="Proc. Natl. Acad. Sci. U.S.A.">
        <title>The resurrection genome of Boea hygrometrica: A blueprint for survival of dehydration.</title>
        <authorList>
            <person name="Xiao L."/>
            <person name="Yang G."/>
            <person name="Zhang L."/>
            <person name="Yang X."/>
            <person name="Zhao S."/>
            <person name="Ji Z."/>
            <person name="Zhou Q."/>
            <person name="Hu M."/>
            <person name="Wang Y."/>
            <person name="Chen M."/>
            <person name="Xu Y."/>
            <person name="Jin H."/>
            <person name="Xiao X."/>
            <person name="Hu G."/>
            <person name="Bao F."/>
            <person name="Hu Y."/>
            <person name="Wan P."/>
            <person name="Li L."/>
            <person name="Deng X."/>
            <person name="Kuang T."/>
            <person name="Xiang C."/>
            <person name="Zhu J.K."/>
            <person name="Oliver M.J."/>
            <person name="He Y."/>
        </authorList>
    </citation>
    <scope>NUCLEOTIDE SEQUENCE [LARGE SCALE GENOMIC DNA]</scope>
    <source>
        <strain evidence="2">cv. XS01</strain>
    </source>
</reference>
<protein>
    <submittedName>
        <fullName evidence="1">Uncharacterized protein</fullName>
    </submittedName>
</protein>
<organism evidence="1 2">
    <name type="scientific">Dorcoceras hygrometricum</name>
    <dbReference type="NCBI Taxonomy" id="472368"/>
    <lineage>
        <taxon>Eukaryota</taxon>
        <taxon>Viridiplantae</taxon>
        <taxon>Streptophyta</taxon>
        <taxon>Embryophyta</taxon>
        <taxon>Tracheophyta</taxon>
        <taxon>Spermatophyta</taxon>
        <taxon>Magnoliopsida</taxon>
        <taxon>eudicotyledons</taxon>
        <taxon>Gunneridae</taxon>
        <taxon>Pentapetalae</taxon>
        <taxon>asterids</taxon>
        <taxon>lamiids</taxon>
        <taxon>Lamiales</taxon>
        <taxon>Gesneriaceae</taxon>
        <taxon>Didymocarpoideae</taxon>
        <taxon>Trichosporeae</taxon>
        <taxon>Loxocarpinae</taxon>
        <taxon>Dorcoceras</taxon>
    </lineage>
</organism>
<evidence type="ECO:0000313" key="2">
    <source>
        <dbReference type="Proteomes" id="UP000250235"/>
    </source>
</evidence>
<proteinExistence type="predicted"/>
<gene>
    <name evidence="1" type="ORF">F511_47728</name>
</gene>
<sequence>MLFALITSRKIQSRDTVDPVASFVYPVDMKSSRKKADVMESYNPDARFQSQYLKIQQKRKAVVDMNQQRSS</sequence>
<dbReference type="EMBL" id="KV313857">
    <property type="protein sequence ID" value="KZT75248.1"/>
    <property type="molecule type" value="Genomic_DNA"/>
</dbReference>
<evidence type="ECO:0000313" key="1">
    <source>
        <dbReference type="EMBL" id="KZT75248.1"/>
    </source>
</evidence>
<name>A0A2Z6ZWI6_9LAMI</name>
<dbReference type="AlphaFoldDB" id="A0A2Z6ZWI6"/>
<keyword evidence="2" id="KW-1185">Reference proteome</keyword>